<evidence type="ECO:0000256" key="1">
    <source>
        <dbReference type="SAM" id="MobiDB-lite"/>
    </source>
</evidence>
<dbReference type="AlphaFoldDB" id="A0A4U5M249"/>
<reference evidence="2 3" key="1">
    <citation type="journal article" date="2015" name="Genome Biol.">
        <title>Comparative genomics of Steinernema reveals deeply conserved gene regulatory networks.</title>
        <authorList>
            <person name="Dillman A.R."/>
            <person name="Macchietto M."/>
            <person name="Porter C.F."/>
            <person name="Rogers A."/>
            <person name="Williams B."/>
            <person name="Antoshechkin I."/>
            <person name="Lee M.M."/>
            <person name="Goodwin Z."/>
            <person name="Lu X."/>
            <person name="Lewis E.E."/>
            <person name="Goodrich-Blair H."/>
            <person name="Stock S.P."/>
            <person name="Adams B.J."/>
            <person name="Sternberg P.W."/>
            <person name="Mortazavi A."/>
        </authorList>
    </citation>
    <scope>NUCLEOTIDE SEQUENCE [LARGE SCALE GENOMIC DNA]</scope>
    <source>
        <strain evidence="2 3">ALL</strain>
    </source>
</reference>
<feature type="region of interest" description="Disordered" evidence="1">
    <location>
        <begin position="1"/>
        <end position="26"/>
    </location>
</feature>
<evidence type="ECO:0000313" key="2">
    <source>
        <dbReference type="EMBL" id="TKR62393.1"/>
    </source>
</evidence>
<sequence>MDDDFLNDDDFDYGDDDTISGDDEEEVDMENQYYSGKAAKSESDFAQAKACFEDVLNQEEEKGEWGFKALKQLMKMKFARKQFPEFIGYYQCSTT</sequence>
<name>A0A4U5M249_STECR</name>
<dbReference type="OrthoDB" id="194139at2759"/>
<dbReference type="STRING" id="34508.A0A4U5M249"/>
<accession>A0A4U5M249</accession>
<dbReference type="Proteomes" id="UP000298663">
    <property type="component" value="Unassembled WGS sequence"/>
</dbReference>
<organism evidence="2 3">
    <name type="scientific">Steinernema carpocapsae</name>
    <name type="common">Entomopathogenic nematode</name>
    <dbReference type="NCBI Taxonomy" id="34508"/>
    <lineage>
        <taxon>Eukaryota</taxon>
        <taxon>Metazoa</taxon>
        <taxon>Ecdysozoa</taxon>
        <taxon>Nematoda</taxon>
        <taxon>Chromadorea</taxon>
        <taxon>Rhabditida</taxon>
        <taxon>Tylenchina</taxon>
        <taxon>Panagrolaimomorpha</taxon>
        <taxon>Strongyloidoidea</taxon>
        <taxon>Steinernematidae</taxon>
        <taxon>Steinernema</taxon>
    </lineage>
</organism>
<dbReference type="InterPro" id="IPR050871">
    <property type="entry name" value="26S_Proteasome/COP9_Components"/>
</dbReference>
<gene>
    <name evidence="2" type="ORF">L596_026367</name>
</gene>
<evidence type="ECO:0000313" key="3">
    <source>
        <dbReference type="Proteomes" id="UP000298663"/>
    </source>
</evidence>
<evidence type="ECO:0008006" key="4">
    <source>
        <dbReference type="Google" id="ProtNLM"/>
    </source>
</evidence>
<keyword evidence="3" id="KW-1185">Reference proteome</keyword>
<comment type="caution">
    <text evidence="2">The sequence shown here is derived from an EMBL/GenBank/DDBJ whole genome shotgun (WGS) entry which is preliminary data.</text>
</comment>
<protein>
    <recommendedName>
        <fullName evidence="4">COP9 signalosome complex subunit 2</fullName>
    </recommendedName>
</protein>
<dbReference type="PANTHER" id="PTHR10678">
    <property type="entry name" value="26S PROTEASOME NON-ATPASE REGULATORY SUBUNIT 11/COP9 SIGNALOSOME COMPLEX SUBUNIT 2"/>
    <property type="match status" value="1"/>
</dbReference>
<proteinExistence type="predicted"/>
<dbReference type="EMBL" id="AZBU02000010">
    <property type="protein sequence ID" value="TKR62393.1"/>
    <property type="molecule type" value="Genomic_DNA"/>
</dbReference>
<reference evidence="2 3" key="2">
    <citation type="journal article" date="2019" name="G3 (Bethesda)">
        <title>Hybrid Assembly of the Genome of the Entomopathogenic Nematode Steinernema carpocapsae Identifies the X-Chromosome.</title>
        <authorList>
            <person name="Serra L."/>
            <person name="Macchietto M."/>
            <person name="Macias-Munoz A."/>
            <person name="McGill C.J."/>
            <person name="Rodriguez I.M."/>
            <person name="Rodriguez B."/>
            <person name="Murad R."/>
            <person name="Mortazavi A."/>
        </authorList>
    </citation>
    <scope>NUCLEOTIDE SEQUENCE [LARGE SCALE GENOMIC DNA]</scope>
    <source>
        <strain evidence="2 3">ALL</strain>
    </source>
</reference>